<dbReference type="PANTHER" id="PTHR34182:SF1">
    <property type="entry name" value="PROTEIN-EXPORT MEMBRANE PROTEIN SECG"/>
    <property type="match status" value="1"/>
</dbReference>
<dbReference type="GO" id="GO:0009306">
    <property type="term" value="P:protein secretion"/>
    <property type="evidence" value="ECO:0007669"/>
    <property type="project" value="UniProtKB-UniRule"/>
</dbReference>
<comment type="caution">
    <text evidence="12">The sequence shown here is derived from an EMBL/GenBank/DDBJ whole genome shotgun (WGS) entry which is preliminary data.</text>
</comment>
<dbReference type="AlphaFoldDB" id="A0A8J7LWT4"/>
<organism evidence="12 13">
    <name type="scientific">Geomesophilobacter sediminis</name>
    <dbReference type="NCBI Taxonomy" id="2798584"/>
    <lineage>
        <taxon>Bacteria</taxon>
        <taxon>Pseudomonadati</taxon>
        <taxon>Thermodesulfobacteriota</taxon>
        <taxon>Desulfuromonadia</taxon>
        <taxon>Geobacterales</taxon>
        <taxon>Geobacteraceae</taxon>
        <taxon>Geomesophilobacter</taxon>
    </lineage>
</organism>
<keyword evidence="6 10" id="KW-0653">Protein transport</keyword>
<comment type="function">
    <text evidence="10">Involved in protein export. Participates in an early event of protein translocation.</text>
</comment>
<evidence type="ECO:0000256" key="7">
    <source>
        <dbReference type="ARBA" id="ARBA00022989"/>
    </source>
</evidence>
<evidence type="ECO:0000313" key="13">
    <source>
        <dbReference type="Proteomes" id="UP000636888"/>
    </source>
</evidence>
<keyword evidence="4 10" id="KW-1003">Cell membrane</keyword>
<sequence length="139" mass="13495">MTILLVTLHVLVCIALIIVVLLQSGKGAEMGASFGASGSQSVFGAGGGNTFMSKLTTSAAIIFMLTSLSLAFVSSKGGGSSIMSSKRPKAGKPAPMGGMPLQAPGKVGGFSPSTPAAPKDVAPGPQGAAPAAPAAPAKK</sequence>
<feature type="compositionally biased region" description="Low complexity" evidence="11">
    <location>
        <begin position="122"/>
        <end position="139"/>
    </location>
</feature>
<keyword evidence="5 10" id="KW-0812">Transmembrane</keyword>
<keyword evidence="8 10" id="KW-0811">Translocation</keyword>
<comment type="caution">
    <text evidence="10">Lacks conserved residue(s) required for the propagation of feature annotation.</text>
</comment>
<keyword evidence="3 10" id="KW-0813">Transport</keyword>
<gene>
    <name evidence="12" type="primary">secG</name>
    <name evidence="12" type="ORF">JFN93_16020</name>
</gene>
<evidence type="ECO:0000256" key="2">
    <source>
        <dbReference type="ARBA" id="ARBA00008445"/>
    </source>
</evidence>
<evidence type="ECO:0000256" key="1">
    <source>
        <dbReference type="ARBA" id="ARBA00004651"/>
    </source>
</evidence>
<feature type="transmembrane region" description="Helical" evidence="10">
    <location>
        <begin position="51"/>
        <end position="73"/>
    </location>
</feature>
<dbReference type="Proteomes" id="UP000636888">
    <property type="component" value="Unassembled WGS sequence"/>
</dbReference>
<name>A0A8J7LWT4_9BACT</name>
<dbReference type="EMBL" id="JAEMHM010000013">
    <property type="protein sequence ID" value="MBJ6726220.1"/>
    <property type="molecule type" value="Genomic_DNA"/>
</dbReference>
<keyword evidence="9 10" id="KW-0472">Membrane</keyword>
<comment type="similarity">
    <text evidence="2 10">Belongs to the SecG family.</text>
</comment>
<dbReference type="PRINTS" id="PR01651">
    <property type="entry name" value="SECGEXPORT"/>
</dbReference>
<accession>A0A8J7LWT4</accession>
<evidence type="ECO:0000256" key="10">
    <source>
        <dbReference type="RuleBase" id="RU365087"/>
    </source>
</evidence>
<evidence type="ECO:0000256" key="4">
    <source>
        <dbReference type="ARBA" id="ARBA00022475"/>
    </source>
</evidence>
<evidence type="ECO:0000256" key="8">
    <source>
        <dbReference type="ARBA" id="ARBA00023010"/>
    </source>
</evidence>
<dbReference type="NCBIfam" id="TIGR00810">
    <property type="entry name" value="secG"/>
    <property type="match status" value="1"/>
</dbReference>
<feature type="region of interest" description="Disordered" evidence="11">
    <location>
        <begin position="78"/>
        <end position="139"/>
    </location>
</feature>
<keyword evidence="7 10" id="KW-1133">Transmembrane helix</keyword>
<evidence type="ECO:0000256" key="6">
    <source>
        <dbReference type="ARBA" id="ARBA00022927"/>
    </source>
</evidence>
<dbReference type="InterPro" id="IPR004692">
    <property type="entry name" value="SecG"/>
</dbReference>
<dbReference type="RefSeq" id="WP_199385110.1">
    <property type="nucleotide sequence ID" value="NZ_JAEMHM010000013.1"/>
</dbReference>
<reference evidence="12" key="1">
    <citation type="submission" date="2020-12" db="EMBL/GenBank/DDBJ databases">
        <title>Geomonas sp. Red875, isolated from river sediment.</title>
        <authorList>
            <person name="Xu Z."/>
            <person name="Zhang Z."/>
            <person name="Masuda Y."/>
            <person name="Itoh H."/>
            <person name="Senoo K."/>
        </authorList>
    </citation>
    <scope>NUCLEOTIDE SEQUENCE</scope>
    <source>
        <strain evidence="12">Red875</strain>
    </source>
</reference>
<dbReference type="PANTHER" id="PTHR34182">
    <property type="entry name" value="PROTEIN-EXPORT MEMBRANE PROTEIN SECG"/>
    <property type="match status" value="1"/>
</dbReference>
<dbReference type="GO" id="GO:0015450">
    <property type="term" value="F:protein-transporting ATPase activity"/>
    <property type="evidence" value="ECO:0007669"/>
    <property type="project" value="UniProtKB-UniRule"/>
</dbReference>
<dbReference type="GO" id="GO:0065002">
    <property type="term" value="P:intracellular protein transmembrane transport"/>
    <property type="evidence" value="ECO:0007669"/>
    <property type="project" value="TreeGrafter"/>
</dbReference>
<evidence type="ECO:0000256" key="11">
    <source>
        <dbReference type="SAM" id="MobiDB-lite"/>
    </source>
</evidence>
<evidence type="ECO:0000256" key="3">
    <source>
        <dbReference type="ARBA" id="ARBA00022448"/>
    </source>
</evidence>
<keyword evidence="13" id="KW-1185">Reference proteome</keyword>
<evidence type="ECO:0000256" key="9">
    <source>
        <dbReference type="ARBA" id="ARBA00023136"/>
    </source>
</evidence>
<dbReference type="GO" id="GO:0005886">
    <property type="term" value="C:plasma membrane"/>
    <property type="evidence" value="ECO:0007669"/>
    <property type="project" value="UniProtKB-SubCell"/>
</dbReference>
<dbReference type="GO" id="GO:0043952">
    <property type="term" value="P:protein transport by the Sec complex"/>
    <property type="evidence" value="ECO:0007669"/>
    <property type="project" value="TreeGrafter"/>
</dbReference>
<comment type="subcellular location">
    <subcellularLocation>
        <location evidence="1 10">Cell membrane</location>
        <topology evidence="1 10">Multi-pass membrane protein</topology>
    </subcellularLocation>
</comment>
<evidence type="ECO:0000313" key="12">
    <source>
        <dbReference type="EMBL" id="MBJ6726220.1"/>
    </source>
</evidence>
<protein>
    <recommendedName>
        <fullName evidence="10">Protein-export membrane protein SecG</fullName>
    </recommendedName>
</protein>
<dbReference type="Pfam" id="PF03840">
    <property type="entry name" value="SecG"/>
    <property type="match status" value="1"/>
</dbReference>
<proteinExistence type="inferred from homology"/>
<evidence type="ECO:0000256" key="5">
    <source>
        <dbReference type="ARBA" id="ARBA00022692"/>
    </source>
</evidence>